<dbReference type="PANTHER" id="PTHR30055">
    <property type="entry name" value="HTH-TYPE TRANSCRIPTIONAL REGULATOR RUTR"/>
    <property type="match status" value="1"/>
</dbReference>
<dbReference type="InterPro" id="IPR036271">
    <property type="entry name" value="Tet_transcr_reg_TetR-rel_C_sf"/>
</dbReference>
<dbReference type="InterPro" id="IPR009057">
    <property type="entry name" value="Homeodomain-like_sf"/>
</dbReference>
<dbReference type="InterPro" id="IPR001647">
    <property type="entry name" value="HTH_TetR"/>
</dbReference>
<keyword evidence="1 2" id="KW-0238">DNA-binding</keyword>
<organism evidence="5 6">
    <name type="scientific">Nocardia bovistercoris</name>
    <dbReference type="NCBI Taxonomy" id="2785916"/>
    <lineage>
        <taxon>Bacteria</taxon>
        <taxon>Bacillati</taxon>
        <taxon>Actinomycetota</taxon>
        <taxon>Actinomycetes</taxon>
        <taxon>Mycobacteriales</taxon>
        <taxon>Nocardiaceae</taxon>
        <taxon>Nocardia</taxon>
    </lineage>
</organism>
<dbReference type="Proteomes" id="UP000655751">
    <property type="component" value="Unassembled WGS sequence"/>
</dbReference>
<evidence type="ECO:0000259" key="4">
    <source>
        <dbReference type="PROSITE" id="PS50977"/>
    </source>
</evidence>
<reference evidence="5" key="1">
    <citation type="submission" date="2020-11" db="EMBL/GenBank/DDBJ databases">
        <title>Nocardia NEAU-351.nov., a novel actinomycete isolated from the cow dung.</title>
        <authorList>
            <person name="Zhang X."/>
        </authorList>
    </citation>
    <scope>NUCLEOTIDE SEQUENCE</scope>
    <source>
        <strain evidence="5">NEAU-351</strain>
    </source>
</reference>
<evidence type="ECO:0000256" key="2">
    <source>
        <dbReference type="PROSITE-ProRule" id="PRU00335"/>
    </source>
</evidence>
<dbReference type="Gene3D" id="1.10.357.10">
    <property type="entry name" value="Tetracycline Repressor, domain 2"/>
    <property type="match status" value="1"/>
</dbReference>
<evidence type="ECO:0000256" key="3">
    <source>
        <dbReference type="SAM" id="MobiDB-lite"/>
    </source>
</evidence>
<dbReference type="Gene3D" id="1.10.10.60">
    <property type="entry name" value="Homeodomain-like"/>
    <property type="match status" value="1"/>
</dbReference>
<accession>A0A931IHU7</accession>
<dbReference type="SUPFAM" id="SSF46689">
    <property type="entry name" value="Homeodomain-like"/>
    <property type="match status" value="1"/>
</dbReference>
<comment type="caution">
    <text evidence="5">The sequence shown here is derived from an EMBL/GenBank/DDBJ whole genome shotgun (WGS) entry which is preliminary data.</text>
</comment>
<feature type="domain" description="HTH tetR-type" evidence="4">
    <location>
        <begin position="20"/>
        <end position="80"/>
    </location>
</feature>
<sequence length="254" mass="28594">MKRETSQIRTPRRQRRERGSISAPDIVDGAFALAAEITVEKLSMPLLARRLDVGVTSIYWYFRSKDALLEAMRERAIAQYDIALPFTSRGPWNELLREHFRAMRTLFQDNPVLCDLLIANTSVYGDNPTRVANERLETVVTELVGAGFTPRDALDTYFSLAAHSRGFALLERQQNLEAAEPPGADRIDRDVTPTLGAIIDDGYEFRLTQERIFDLGLDALIERAENVLRRTTLTDTAIPRTAPHAPVGRPGTDR</sequence>
<feature type="DNA-binding region" description="H-T-H motif" evidence="2">
    <location>
        <begin position="43"/>
        <end position="62"/>
    </location>
</feature>
<evidence type="ECO:0000313" key="5">
    <source>
        <dbReference type="EMBL" id="MBH0779898.1"/>
    </source>
</evidence>
<dbReference type="GO" id="GO:0003700">
    <property type="term" value="F:DNA-binding transcription factor activity"/>
    <property type="evidence" value="ECO:0007669"/>
    <property type="project" value="TreeGrafter"/>
</dbReference>
<dbReference type="InterPro" id="IPR050109">
    <property type="entry name" value="HTH-type_TetR-like_transc_reg"/>
</dbReference>
<dbReference type="GO" id="GO:0000976">
    <property type="term" value="F:transcription cis-regulatory region binding"/>
    <property type="evidence" value="ECO:0007669"/>
    <property type="project" value="TreeGrafter"/>
</dbReference>
<name>A0A931IHU7_9NOCA</name>
<feature type="region of interest" description="Disordered" evidence="3">
    <location>
        <begin position="235"/>
        <end position="254"/>
    </location>
</feature>
<keyword evidence="6" id="KW-1185">Reference proteome</keyword>
<dbReference type="EMBL" id="JADMLG010000012">
    <property type="protein sequence ID" value="MBH0779898.1"/>
    <property type="molecule type" value="Genomic_DNA"/>
</dbReference>
<dbReference type="AlphaFoldDB" id="A0A931IHU7"/>
<dbReference type="RefSeq" id="WP_196152200.1">
    <property type="nucleotide sequence ID" value="NZ_JADMLG010000012.1"/>
</dbReference>
<dbReference type="SUPFAM" id="SSF48498">
    <property type="entry name" value="Tetracyclin repressor-like, C-terminal domain"/>
    <property type="match status" value="1"/>
</dbReference>
<dbReference type="PROSITE" id="PS50977">
    <property type="entry name" value="HTH_TETR_2"/>
    <property type="match status" value="1"/>
</dbReference>
<evidence type="ECO:0000313" key="6">
    <source>
        <dbReference type="Proteomes" id="UP000655751"/>
    </source>
</evidence>
<dbReference type="PANTHER" id="PTHR30055:SF207">
    <property type="entry name" value="HTH-TYPE TRANSCRIPTIONAL REPRESSOR FATR"/>
    <property type="match status" value="1"/>
</dbReference>
<proteinExistence type="predicted"/>
<protein>
    <submittedName>
        <fullName evidence="5">TetR/AcrR family transcriptional regulator</fullName>
    </submittedName>
</protein>
<evidence type="ECO:0000256" key="1">
    <source>
        <dbReference type="ARBA" id="ARBA00023125"/>
    </source>
</evidence>
<dbReference type="Pfam" id="PF00440">
    <property type="entry name" value="TetR_N"/>
    <property type="match status" value="1"/>
</dbReference>
<gene>
    <name evidence="5" type="ORF">IT779_26855</name>
</gene>